<accession>A0A5S9PE74</accession>
<keyword evidence="4" id="KW-0238">DNA-binding</keyword>
<evidence type="ECO:0000256" key="5">
    <source>
        <dbReference type="ARBA" id="ARBA00023163"/>
    </source>
</evidence>
<evidence type="ECO:0000256" key="1">
    <source>
        <dbReference type="ARBA" id="ARBA00010641"/>
    </source>
</evidence>
<dbReference type="NCBIfam" id="TIGR02937">
    <property type="entry name" value="sigma70-ECF"/>
    <property type="match status" value="1"/>
</dbReference>
<proteinExistence type="inferred from homology"/>
<dbReference type="Gene3D" id="1.10.1740.10">
    <property type="match status" value="1"/>
</dbReference>
<dbReference type="InterPro" id="IPR039425">
    <property type="entry name" value="RNA_pol_sigma-70-like"/>
</dbReference>
<dbReference type="SUPFAM" id="SSF88946">
    <property type="entry name" value="Sigma2 domain of RNA polymerase sigma factors"/>
    <property type="match status" value="1"/>
</dbReference>
<evidence type="ECO:0000313" key="10">
    <source>
        <dbReference type="EMBL" id="CAA0102192.1"/>
    </source>
</evidence>
<feature type="domain" description="RNA polymerase sigma-70 region 2" evidence="8">
    <location>
        <begin position="6"/>
        <end position="73"/>
    </location>
</feature>
<dbReference type="GO" id="GO:0003677">
    <property type="term" value="F:DNA binding"/>
    <property type="evidence" value="ECO:0007669"/>
    <property type="project" value="UniProtKB-KW"/>
</dbReference>
<evidence type="ECO:0000256" key="7">
    <source>
        <dbReference type="SAM" id="MobiDB-lite"/>
    </source>
</evidence>
<evidence type="ECO:0000259" key="9">
    <source>
        <dbReference type="Pfam" id="PF08281"/>
    </source>
</evidence>
<gene>
    <name evidence="10" type="primary">sigM</name>
    <name evidence="10" type="ORF">OPDIPICF_04438</name>
</gene>
<dbReference type="InterPro" id="IPR014304">
    <property type="entry name" value="RNA_pol_sigma-Z"/>
</dbReference>
<evidence type="ECO:0000313" key="11">
    <source>
        <dbReference type="Proteomes" id="UP000441399"/>
    </source>
</evidence>
<dbReference type="NCBIfam" id="TIGR02959">
    <property type="entry name" value="SigZ"/>
    <property type="match status" value="1"/>
</dbReference>
<organism evidence="10 11">
    <name type="scientific">BD1-7 clade bacterium</name>
    <dbReference type="NCBI Taxonomy" id="2029982"/>
    <lineage>
        <taxon>Bacteria</taxon>
        <taxon>Pseudomonadati</taxon>
        <taxon>Pseudomonadota</taxon>
        <taxon>Gammaproteobacteria</taxon>
        <taxon>Cellvibrionales</taxon>
        <taxon>Spongiibacteraceae</taxon>
        <taxon>BD1-7 clade</taxon>
    </lineage>
</organism>
<dbReference type="EMBL" id="CACSIO010000008">
    <property type="protein sequence ID" value="CAA0102192.1"/>
    <property type="molecule type" value="Genomic_DNA"/>
</dbReference>
<keyword evidence="11" id="KW-1185">Reference proteome</keyword>
<dbReference type="GO" id="GO:0006352">
    <property type="term" value="P:DNA-templated transcription initiation"/>
    <property type="evidence" value="ECO:0007669"/>
    <property type="project" value="InterPro"/>
</dbReference>
<dbReference type="OrthoDB" id="9803470at2"/>
<dbReference type="InterPro" id="IPR013249">
    <property type="entry name" value="RNA_pol_sigma70_r4_t2"/>
</dbReference>
<dbReference type="SUPFAM" id="SSF88659">
    <property type="entry name" value="Sigma3 and sigma4 domains of RNA polymerase sigma factors"/>
    <property type="match status" value="1"/>
</dbReference>
<dbReference type="InterPro" id="IPR036388">
    <property type="entry name" value="WH-like_DNA-bd_sf"/>
</dbReference>
<feature type="domain" description="RNA polymerase sigma factor 70 region 4 type 2" evidence="9">
    <location>
        <begin position="99"/>
        <end position="150"/>
    </location>
</feature>
<keyword evidence="2" id="KW-0805">Transcription regulation</keyword>
<dbReference type="Proteomes" id="UP000441399">
    <property type="component" value="Unassembled WGS sequence"/>
</dbReference>
<dbReference type="InterPro" id="IPR013324">
    <property type="entry name" value="RNA_pol_sigma_r3/r4-like"/>
</dbReference>
<evidence type="ECO:0000259" key="8">
    <source>
        <dbReference type="Pfam" id="PF04542"/>
    </source>
</evidence>
<dbReference type="Pfam" id="PF08281">
    <property type="entry name" value="Sigma70_r4_2"/>
    <property type="match status" value="1"/>
</dbReference>
<dbReference type="PANTHER" id="PTHR43133:SF8">
    <property type="entry name" value="RNA POLYMERASE SIGMA FACTOR HI_1459-RELATED"/>
    <property type="match status" value="1"/>
</dbReference>
<dbReference type="InterPro" id="IPR014284">
    <property type="entry name" value="RNA_pol_sigma-70_dom"/>
</dbReference>
<protein>
    <recommendedName>
        <fullName evidence="6">RNA polymerase sigma factor SigZ</fullName>
    </recommendedName>
</protein>
<dbReference type="AlphaFoldDB" id="A0A5S9PE74"/>
<feature type="region of interest" description="Disordered" evidence="7">
    <location>
        <begin position="179"/>
        <end position="199"/>
    </location>
</feature>
<evidence type="ECO:0000256" key="6">
    <source>
        <dbReference type="NCBIfam" id="TIGR02959"/>
    </source>
</evidence>
<dbReference type="GO" id="GO:0016987">
    <property type="term" value="F:sigma factor activity"/>
    <property type="evidence" value="ECO:0007669"/>
    <property type="project" value="UniProtKB-KW"/>
</dbReference>
<dbReference type="Pfam" id="PF04542">
    <property type="entry name" value="Sigma70_r2"/>
    <property type="match status" value="1"/>
</dbReference>
<dbReference type="InterPro" id="IPR007627">
    <property type="entry name" value="RNA_pol_sigma70_r2"/>
</dbReference>
<reference evidence="10 11" key="1">
    <citation type="submission" date="2019-11" db="EMBL/GenBank/DDBJ databases">
        <authorList>
            <person name="Holert J."/>
        </authorList>
    </citation>
    <scope>NUCLEOTIDE SEQUENCE [LARGE SCALE GENOMIC DNA]</scope>
    <source>
        <strain evidence="10">SB11_3</strain>
    </source>
</reference>
<dbReference type="NCBIfam" id="NF007215">
    <property type="entry name" value="PRK09637.1"/>
    <property type="match status" value="1"/>
</dbReference>
<keyword evidence="5" id="KW-0804">Transcription</keyword>
<evidence type="ECO:0000256" key="2">
    <source>
        <dbReference type="ARBA" id="ARBA00023015"/>
    </source>
</evidence>
<keyword evidence="3" id="KW-0731">Sigma factor</keyword>
<dbReference type="InterPro" id="IPR013325">
    <property type="entry name" value="RNA_pol_sigma_r2"/>
</dbReference>
<sequence>MNFDTLWQDYRQALRNFLRSRVPSAADADDLLQDIMLKSLNNLHTLKAENNIRAWLFQIANHAIADFYRARARQQLPSADDLWYDVADTDDARDELLQCLEPFIHALPEEQAKLLIAVDLKHIQQKALADELDISYSTLKSRVQKSRERLREVFEQCCEFEMDSQGNLVDYHRRQPNSPHCTATGIAPHRPDTATNKPQ</sequence>
<dbReference type="PANTHER" id="PTHR43133">
    <property type="entry name" value="RNA POLYMERASE ECF-TYPE SIGMA FACTO"/>
    <property type="match status" value="1"/>
</dbReference>
<name>A0A5S9PE74_9GAMM</name>
<evidence type="ECO:0000256" key="4">
    <source>
        <dbReference type="ARBA" id="ARBA00023125"/>
    </source>
</evidence>
<comment type="similarity">
    <text evidence="1">Belongs to the sigma-70 factor family. ECF subfamily.</text>
</comment>
<dbReference type="Gene3D" id="1.10.10.10">
    <property type="entry name" value="Winged helix-like DNA-binding domain superfamily/Winged helix DNA-binding domain"/>
    <property type="match status" value="1"/>
</dbReference>
<evidence type="ECO:0000256" key="3">
    <source>
        <dbReference type="ARBA" id="ARBA00023082"/>
    </source>
</evidence>